<dbReference type="Pfam" id="PF00180">
    <property type="entry name" value="Iso_dh"/>
    <property type="match status" value="1"/>
</dbReference>
<evidence type="ECO:0000256" key="8">
    <source>
        <dbReference type="ARBA" id="ARBA00022723"/>
    </source>
</evidence>
<name>A0A6S6S498_9GAMM</name>
<keyword evidence="14" id="KW-0963">Cytoplasm</keyword>
<evidence type="ECO:0000256" key="9">
    <source>
        <dbReference type="ARBA" id="ARBA00022842"/>
    </source>
</evidence>
<dbReference type="SMART" id="SM01329">
    <property type="entry name" value="Iso_dh"/>
    <property type="match status" value="1"/>
</dbReference>
<dbReference type="EMBL" id="LR744089">
    <property type="protein sequence ID" value="CAA3705120.1"/>
    <property type="molecule type" value="Genomic_DNA"/>
</dbReference>
<dbReference type="InterPro" id="IPR019818">
    <property type="entry name" value="IsoCit/isopropylmalate_DH_CS"/>
</dbReference>
<dbReference type="Proteomes" id="UP000510842">
    <property type="component" value="Chromosome"/>
</dbReference>
<evidence type="ECO:0000256" key="11">
    <source>
        <dbReference type="ARBA" id="ARBA00023027"/>
    </source>
</evidence>
<dbReference type="AlphaFoldDB" id="A0A6S6S498"/>
<evidence type="ECO:0000256" key="13">
    <source>
        <dbReference type="ARBA" id="ARBA00023304"/>
    </source>
</evidence>
<dbReference type="PANTHER" id="PTHR42979">
    <property type="entry name" value="3-ISOPROPYLMALATE DEHYDROGENASE"/>
    <property type="match status" value="1"/>
</dbReference>
<dbReference type="InterPro" id="IPR024084">
    <property type="entry name" value="IsoPropMal-DH-like_dom"/>
</dbReference>
<evidence type="ECO:0000256" key="15">
    <source>
        <dbReference type="RuleBase" id="RU004445"/>
    </source>
</evidence>
<comment type="caution">
    <text evidence="14">Lacks conserved residue(s) required for the propagation of feature annotation.</text>
</comment>
<comment type="subunit">
    <text evidence="5 14 15">Homodimer.</text>
</comment>
<keyword evidence="11 14" id="KW-0520">NAD</keyword>
<feature type="site" description="Important for catalysis" evidence="14">
    <location>
        <position position="141"/>
    </location>
</feature>
<dbReference type="RefSeq" id="WP_180824547.1">
    <property type="nucleotide sequence ID" value="NZ_LR744089.1"/>
</dbReference>
<gene>
    <name evidence="14 17" type="primary">leuB</name>
    <name evidence="17" type="ORF">PEMO_0047</name>
</gene>
<feature type="binding site" evidence="14">
    <location>
        <position position="226"/>
    </location>
    <ligand>
        <name>substrate</name>
    </ligand>
</feature>
<comment type="cofactor">
    <cofactor evidence="2">
        <name>Mn(2+)</name>
        <dbReference type="ChEBI" id="CHEBI:29035"/>
    </cofactor>
</comment>
<evidence type="ECO:0000256" key="12">
    <source>
        <dbReference type="ARBA" id="ARBA00023211"/>
    </source>
</evidence>
<keyword evidence="18" id="KW-1185">Reference proteome</keyword>
<evidence type="ECO:0000313" key="17">
    <source>
        <dbReference type="EMBL" id="CAA3705120.1"/>
    </source>
</evidence>
<reference evidence="17 18" key="1">
    <citation type="submission" date="2019-12" db="EMBL/GenBank/DDBJ databases">
        <authorList>
            <person name="Santos-Garcia D."/>
            <person name="Santos-Garcia D."/>
            <person name="Santos-Garcia D."/>
        </authorList>
    </citation>
    <scope>NUCLEOTIDE SEQUENCE [LARGE SCALE GENOMIC DNA]</scope>
    <source>
        <strain evidence="17">PeMo</strain>
    </source>
</reference>
<evidence type="ECO:0000256" key="5">
    <source>
        <dbReference type="ARBA" id="ARBA00011738"/>
    </source>
</evidence>
<dbReference type="GO" id="GO:0051287">
    <property type="term" value="F:NAD binding"/>
    <property type="evidence" value="ECO:0007669"/>
    <property type="project" value="InterPro"/>
</dbReference>
<dbReference type="GO" id="GO:0003862">
    <property type="term" value="F:3-isopropylmalate dehydrogenase activity"/>
    <property type="evidence" value="ECO:0007669"/>
    <property type="project" value="UniProtKB-UniRule"/>
</dbReference>
<accession>A0A6S6S498</accession>
<dbReference type="PROSITE" id="PS00470">
    <property type="entry name" value="IDH_IMDH"/>
    <property type="match status" value="1"/>
</dbReference>
<feature type="binding site" evidence="14">
    <location>
        <position position="107"/>
    </location>
    <ligand>
        <name>substrate</name>
    </ligand>
</feature>
<evidence type="ECO:0000256" key="1">
    <source>
        <dbReference type="ARBA" id="ARBA00000624"/>
    </source>
</evidence>
<evidence type="ECO:0000256" key="7">
    <source>
        <dbReference type="ARBA" id="ARBA00022605"/>
    </source>
</evidence>
<evidence type="ECO:0000256" key="14">
    <source>
        <dbReference type="HAMAP-Rule" id="MF_01033"/>
    </source>
</evidence>
<keyword evidence="8 14" id="KW-0479">Metal-binding</keyword>
<evidence type="ECO:0000256" key="2">
    <source>
        <dbReference type="ARBA" id="ARBA00001936"/>
    </source>
</evidence>
<comment type="catalytic activity">
    <reaction evidence="1 14 15">
        <text>(2R,3S)-3-isopropylmalate + NAD(+) = 4-methyl-2-oxopentanoate + CO2 + NADH</text>
        <dbReference type="Rhea" id="RHEA:32271"/>
        <dbReference type="ChEBI" id="CHEBI:16526"/>
        <dbReference type="ChEBI" id="CHEBI:17865"/>
        <dbReference type="ChEBI" id="CHEBI:35121"/>
        <dbReference type="ChEBI" id="CHEBI:57540"/>
        <dbReference type="ChEBI" id="CHEBI:57945"/>
        <dbReference type="EC" id="1.1.1.85"/>
    </reaction>
</comment>
<sequence>MKNEILILPGDGIGPEVINEAVKVIKLLQKKKLINSVIRYAKIGGYAIDKVGLPLPNDTLKAAKSARAILLGAVGGNKWDNIKDFNKRPEYGLLKLRKSLNFFANLRNTIFYPQLLSSSIKSEILSNVNIMIVRELSQGIYFGKPRGRGILYNEYGLRYGYNTSNYDEKAIRRIGIIAFELAKNRKKKICSVDKANVLEVSMLWREIITDLSNEYPDVKLSHLYIDNASMQLILSPKTFDVIVTGNMFGDILSDEAANLTGSIGMLPSASINSIGQGLFEPCHGSAPDIANKGIANPIATILSVSMMLHYSLQKPLLSKYLNIAINNVLNKGIRTADINYTGKTLVSTKIMGDVIIEEFEKLI</sequence>
<dbReference type="SUPFAM" id="SSF53659">
    <property type="entry name" value="Isocitrate/Isopropylmalate dehydrogenase-like"/>
    <property type="match status" value="1"/>
</dbReference>
<keyword evidence="7 14" id="KW-0028">Amino-acid biosynthesis</keyword>
<evidence type="ECO:0000256" key="10">
    <source>
        <dbReference type="ARBA" id="ARBA00023002"/>
    </source>
</evidence>
<feature type="binding site" evidence="14">
    <location>
        <position position="226"/>
    </location>
    <ligand>
        <name>Mg(2+)</name>
        <dbReference type="ChEBI" id="CHEBI:18420"/>
    </ligand>
</feature>
<keyword evidence="10 14" id="KW-0560">Oxidoreductase</keyword>
<feature type="site" description="Important for catalysis" evidence="14">
    <location>
        <position position="194"/>
    </location>
</feature>
<evidence type="ECO:0000259" key="16">
    <source>
        <dbReference type="SMART" id="SM01329"/>
    </source>
</evidence>
<dbReference type="GO" id="GO:0009098">
    <property type="term" value="P:L-leucine biosynthetic process"/>
    <property type="evidence" value="ECO:0007669"/>
    <property type="project" value="UniProtKB-UniRule"/>
</dbReference>
<evidence type="ECO:0000256" key="4">
    <source>
        <dbReference type="ARBA" id="ARBA00008319"/>
    </source>
</evidence>
<feature type="binding site" evidence="14">
    <location>
        <begin position="284"/>
        <end position="296"/>
    </location>
    <ligand>
        <name>NAD(+)</name>
        <dbReference type="ChEBI" id="CHEBI:57540"/>
    </ligand>
</feature>
<organism evidence="17 18">
    <name type="scientific">Candidatus Portiera aleyrodidarum</name>
    <name type="common">primary endosymbiont of Bemisia tabaci</name>
    <dbReference type="NCBI Taxonomy" id="91844"/>
    <lineage>
        <taxon>Bacteria</taxon>
        <taxon>Pseudomonadati</taxon>
        <taxon>Pseudomonadota</taxon>
        <taxon>Gammaproteobacteria</taxon>
        <taxon>Candidatus Johnevansiales</taxon>
        <taxon>Candidatus Johnevansiaceae</taxon>
        <taxon>Candidatus Portiera</taxon>
    </lineage>
</organism>
<comment type="pathway">
    <text evidence="3 14 15">Amino-acid biosynthesis; L-leucine biosynthesis; L-leucine from 3-methyl-2-oxobutanoate: step 3/4.</text>
</comment>
<comment type="similarity">
    <text evidence="4 14">Belongs to the isocitrate and isopropylmalate dehydrogenases family. LeuB type 1 subfamily.</text>
</comment>
<feature type="binding site" evidence="14">
    <location>
        <position position="254"/>
    </location>
    <ligand>
        <name>Mg(2+)</name>
        <dbReference type="ChEBI" id="CHEBI:18420"/>
    </ligand>
</feature>
<dbReference type="GO" id="GO:0005829">
    <property type="term" value="C:cytosol"/>
    <property type="evidence" value="ECO:0007669"/>
    <property type="project" value="TreeGrafter"/>
</dbReference>
<feature type="domain" description="Isopropylmalate dehydrogenase-like" evidence="16">
    <location>
        <begin position="4"/>
        <end position="355"/>
    </location>
</feature>
<evidence type="ECO:0000256" key="3">
    <source>
        <dbReference type="ARBA" id="ARBA00004762"/>
    </source>
</evidence>
<dbReference type="NCBIfam" id="TIGR00169">
    <property type="entry name" value="leuB"/>
    <property type="match status" value="1"/>
</dbReference>
<keyword evidence="13 14" id="KW-0100">Branched-chain amino acid biosynthesis</keyword>
<dbReference type="FunFam" id="3.40.718.10:FF:000006">
    <property type="entry name" value="3-isopropylmalate dehydrogenase"/>
    <property type="match status" value="1"/>
</dbReference>
<dbReference type="UniPathway" id="UPA00048">
    <property type="reaction ID" value="UER00072"/>
</dbReference>
<dbReference type="Gene3D" id="3.40.718.10">
    <property type="entry name" value="Isopropylmalate Dehydrogenase"/>
    <property type="match status" value="1"/>
</dbReference>
<dbReference type="GO" id="GO:0000287">
    <property type="term" value="F:magnesium ion binding"/>
    <property type="evidence" value="ECO:0007669"/>
    <property type="project" value="InterPro"/>
</dbReference>
<comment type="subcellular location">
    <subcellularLocation>
        <location evidence="14">Cytoplasm</location>
    </subcellularLocation>
</comment>
<feature type="binding site" evidence="14">
    <location>
        <position position="250"/>
    </location>
    <ligand>
        <name>Mg(2+)</name>
        <dbReference type="ChEBI" id="CHEBI:18420"/>
    </ligand>
</feature>
<dbReference type="HAMAP" id="MF_01033">
    <property type="entry name" value="LeuB_type1"/>
    <property type="match status" value="1"/>
</dbReference>
<comment type="cofactor">
    <cofactor evidence="14 15">
        <name>Mg(2+)</name>
        <dbReference type="ChEBI" id="CHEBI:18420"/>
    </cofactor>
    <cofactor evidence="14 15">
        <name>Mn(2+)</name>
        <dbReference type="ChEBI" id="CHEBI:29035"/>
    </cofactor>
    <text evidence="14 15">Binds 1 Mg(2+) or Mn(2+) ion per subunit.</text>
</comment>
<comment type="function">
    <text evidence="14 15">Catalyzes the oxidation of 3-carboxy-2-hydroxy-4-methylpentanoate (3-isopropylmalate) to 3-carboxy-4-methyl-2-oxopentanoate. The product decarboxylates to 4-methyl-2 oxopentanoate.</text>
</comment>
<evidence type="ECO:0000256" key="6">
    <source>
        <dbReference type="ARBA" id="ARBA00022430"/>
    </source>
</evidence>
<feature type="binding site" evidence="14">
    <location>
        <position position="97"/>
    </location>
    <ligand>
        <name>substrate</name>
    </ligand>
</feature>
<feature type="binding site" evidence="14">
    <location>
        <position position="134"/>
    </location>
    <ligand>
        <name>substrate</name>
    </ligand>
</feature>
<dbReference type="InterPro" id="IPR004429">
    <property type="entry name" value="Isopropylmalate_DH"/>
</dbReference>
<keyword evidence="12 14" id="KW-0464">Manganese</keyword>
<dbReference type="EC" id="1.1.1.85" evidence="14"/>
<dbReference type="PANTHER" id="PTHR42979:SF1">
    <property type="entry name" value="3-ISOPROPYLMALATE DEHYDROGENASE"/>
    <property type="match status" value="1"/>
</dbReference>
<keyword evidence="9 14" id="KW-0460">Magnesium</keyword>
<protein>
    <recommendedName>
        <fullName evidence="14">3-isopropylmalate dehydrogenase</fullName>
        <ecNumber evidence="14">1.1.1.85</ecNumber>
    </recommendedName>
    <alternativeName>
        <fullName evidence="14">3-IPM-DH</fullName>
    </alternativeName>
    <alternativeName>
        <fullName evidence="14">Beta-IPM dehydrogenase</fullName>
        <shortName evidence="14">IMDH</shortName>
    </alternativeName>
</protein>
<evidence type="ECO:0000313" key="18">
    <source>
        <dbReference type="Proteomes" id="UP000510842"/>
    </source>
</evidence>
<proteinExistence type="inferred from homology"/>
<keyword evidence="6 14" id="KW-0432">Leucine biosynthesis</keyword>